<reference evidence="1" key="1">
    <citation type="submission" date="2021-03" db="EMBL/GenBank/DDBJ databases">
        <authorList>
            <consortium name="Genoscope - CEA"/>
            <person name="William W."/>
        </authorList>
    </citation>
    <scope>NUCLEOTIDE SEQUENCE</scope>
    <source>
        <strain evidence="1">Doubled-haploid Pahang</strain>
    </source>
</reference>
<dbReference type="InParanoid" id="A0A804K2Q9"/>
<reference evidence="2" key="2">
    <citation type="submission" date="2021-05" db="UniProtKB">
        <authorList>
            <consortium name="EnsemblPlants"/>
        </authorList>
    </citation>
    <scope>IDENTIFICATION</scope>
    <source>
        <strain evidence="2">subsp. malaccensis</strain>
    </source>
</reference>
<sequence length="72" mass="7995">MSFLCLFELMMTLFPEYKKRFAENCSLGKATQHAASESSHGTSCSWVGSEHYSCCDESKCSALLRGIGFSTR</sequence>
<evidence type="ECO:0000313" key="2">
    <source>
        <dbReference type="EnsemblPlants" id="Ma08_p04210.1"/>
    </source>
</evidence>
<keyword evidence="3" id="KW-1185">Reference proteome</keyword>
<evidence type="ECO:0000313" key="3">
    <source>
        <dbReference type="Proteomes" id="UP000012960"/>
    </source>
</evidence>
<accession>A0A804K2Q9</accession>
<dbReference type="Gramene" id="Ma08_t04210.1">
    <property type="protein sequence ID" value="Ma08_p04210.1"/>
    <property type="gene ID" value="Ma08_g04210"/>
</dbReference>
<gene>
    <name evidence="1" type="ORF">GSMUA_337930.1</name>
</gene>
<dbReference type="EMBL" id="HG996472">
    <property type="protein sequence ID" value="CAG1830539.1"/>
    <property type="molecule type" value="Genomic_DNA"/>
</dbReference>
<name>A0A804K2Q9_MUSAM</name>
<evidence type="ECO:0000313" key="1">
    <source>
        <dbReference type="EMBL" id="CAG1830539.1"/>
    </source>
</evidence>
<dbReference type="Proteomes" id="UP000012960">
    <property type="component" value="Unplaced"/>
</dbReference>
<organism evidence="2 3">
    <name type="scientific">Musa acuminata subsp. malaccensis</name>
    <name type="common">Wild banana</name>
    <name type="synonym">Musa malaccensis</name>
    <dbReference type="NCBI Taxonomy" id="214687"/>
    <lineage>
        <taxon>Eukaryota</taxon>
        <taxon>Viridiplantae</taxon>
        <taxon>Streptophyta</taxon>
        <taxon>Embryophyta</taxon>
        <taxon>Tracheophyta</taxon>
        <taxon>Spermatophyta</taxon>
        <taxon>Magnoliopsida</taxon>
        <taxon>Liliopsida</taxon>
        <taxon>Zingiberales</taxon>
        <taxon>Musaceae</taxon>
        <taxon>Musa</taxon>
    </lineage>
</organism>
<dbReference type="EnsemblPlants" id="Ma08_t04210.1">
    <property type="protein sequence ID" value="Ma08_p04210.1"/>
    <property type="gene ID" value="Ma08_g04210"/>
</dbReference>
<proteinExistence type="predicted"/>
<dbReference type="AlphaFoldDB" id="A0A804K2Q9"/>
<protein>
    <submittedName>
        <fullName evidence="1">(wild Malaysian banana) hypothetical protein</fullName>
    </submittedName>
</protein>